<organism evidence="11 12">
    <name type="scientific">Penicillium daleae</name>
    <dbReference type="NCBI Taxonomy" id="63821"/>
    <lineage>
        <taxon>Eukaryota</taxon>
        <taxon>Fungi</taxon>
        <taxon>Dikarya</taxon>
        <taxon>Ascomycota</taxon>
        <taxon>Pezizomycotina</taxon>
        <taxon>Eurotiomycetes</taxon>
        <taxon>Eurotiomycetidae</taxon>
        <taxon>Eurotiales</taxon>
        <taxon>Aspergillaceae</taxon>
        <taxon>Penicillium</taxon>
    </lineage>
</organism>
<keyword evidence="5 8" id="KW-1133">Transmembrane helix</keyword>
<evidence type="ECO:0000256" key="8">
    <source>
        <dbReference type="SAM" id="Phobius"/>
    </source>
</evidence>
<dbReference type="SMART" id="SM01320">
    <property type="entry name" value="TRP_N"/>
    <property type="match status" value="1"/>
</dbReference>
<evidence type="ECO:0000256" key="3">
    <source>
        <dbReference type="ARBA" id="ARBA00022692"/>
    </source>
</evidence>
<dbReference type="Pfam" id="PF06011">
    <property type="entry name" value="TRP"/>
    <property type="match status" value="1"/>
</dbReference>
<reference evidence="11" key="2">
    <citation type="journal article" date="2023" name="IMA Fungus">
        <title>Comparative genomic study of the Penicillium genus elucidates a diverse pangenome and 15 lateral gene transfer events.</title>
        <authorList>
            <person name="Petersen C."/>
            <person name="Sorensen T."/>
            <person name="Nielsen M.R."/>
            <person name="Sondergaard T.E."/>
            <person name="Sorensen J.L."/>
            <person name="Fitzpatrick D.A."/>
            <person name="Frisvad J.C."/>
            <person name="Nielsen K.L."/>
        </authorList>
    </citation>
    <scope>NUCLEOTIDE SEQUENCE</scope>
    <source>
        <strain evidence="11">IBT 16125</strain>
    </source>
</reference>
<dbReference type="Pfam" id="PF14558">
    <property type="entry name" value="TRP_N"/>
    <property type="match status" value="1"/>
</dbReference>
<evidence type="ECO:0000256" key="5">
    <source>
        <dbReference type="ARBA" id="ARBA00022989"/>
    </source>
</evidence>
<protein>
    <recommendedName>
        <fullName evidence="10">ML-like domain-containing protein</fullName>
    </recommendedName>
</protein>
<feature type="chain" id="PRO_5042038942" description="ML-like domain-containing protein" evidence="9">
    <location>
        <begin position="21"/>
        <end position="712"/>
    </location>
</feature>
<dbReference type="GeneID" id="81597715"/>
<feature type="region of interest" description="Disordered" evidence="7">
    <location>
        <begin position="688"/>
        <end position="712"/>
    </location>
</feature>
<dbReference type="PANTHER" id="PTHR31145">
    <property type="entry name" value="INTEGRAL MEMBRANE PROTEIN (AFU_ORTHOLOGUE AFUA_7G01610)"/>
    <property type="match status" value="1"/>
</dbReference>
<evidence type="ECO:0000256" key="1">
    <source>
        <dbReference type="ARBA" id="ARBA00004141"/>
    </source>
</evidence>
<evidence type="ECO:0000313" key="11">
    <source>
        <dbReference type="EMBL" id="KAJ5455826.1"/>
    </source>
</evidence>
<keyword evidence="12" id="KW-1185">Reference proteome</keyword>
<evidence type="ECO:0000313" key="12">
    <source>
        <dbReference type="Proteomes" id="UP001213681"/>
    </source>
</evidence>
<feature type="compositionally biased region" description="Basic and acidic residues" evidence="7">
    <location>
        <begin position="688"/>
        <end position="702"/>
    </location>
</feature>
<feature type="transmembrane region" description="Helical" evidence="8">
    <location>
        <begin position="487"/>
        <end position="507"/>
    </location>
</feature>
<dbReference type="Proteomes" id="UP001213681">
    <property type="component" value="Unassembled WGS sequence"/>
</dbReference>
<dbReference type="PANTHER" id="PTHR31145:SF5">
    <property type="entry name" value="DUF907 DOMAIN PROTEIN (AFU_ORTHOLOGUE AFUA_2G06100)"/>
    <property type="match status" value="1"/>
</dbReference>
<feature type="transmembrane region" description="Helical" evidence="8">
    <location>
        <begin position="575"/>
        <end position="604"/>
    </location>
</feature>
<evidence type="ECO:0000256" key="6">
    <source>
        <dbReference type="ARBA" id="ARBA00023136"/>
    </source>
</evidence>
<comment type="subcellular location">
    <subcellularLocation>
        <location evidence="1">Membrane</location>
        <topology evidence="1">Multi-pass membrane protein</topology>
    </subcellularLocation>
</comment>
<evidence type="ECO:0000256" key="2">
    <source>
        <dbReference type="ARBA" id="ARBA00010642"/>
    </source>
</evidence>
<dbReference type="InterPro" id="IPR032800">
    <property type="entry name" value="TRP_N"/>
</dbReference>
<evidence type="ECO:0000259" key="10">
    <source>
        <dbReference type="SMART" id="SM01320"/>
    </source>
</evidence>
<gene>
    <name evidence="11" type="ORF">N7458_004090</name>
</gene>
<feature type="transmembrane region" description="Helical" evidence="8">
    <location>
        <begin position="513"/>
        <end position="532"/>
    </location>
</feature>
<evidence type="ECO:0000256" key="7">
    <source>
        <dbReference type="SAM" id="MobiDB-lite"/>
    </source>
</evidence>
<feature type="domain" description="ML-like" evidence="10">
    <location>
        <begin position="22"/>
        <end position="161"/>
    </location>
</feature>
<feature type="signal peptide" evidence="9">
    <location>
        <begin position="1"/>
        <end position="20"/>
    </location>
</feature>
<keyword evidence="4 9" id="KW-0732">Signal</keyword>
<dbReference type="EMBL" id="JAPVEA010000004">
    <property type="protein sequence ID" value="KAJ5455826.1"/>
    <property type="molecule type" value="Genomic_DNA"/>
</dbReference>
<feature type="compositionally biased region" description="Low complexity" evidence="7">
    <location>
        <begin position="303"/>
        <end position="319"/>
    </location>
</feature>
<comment type="similarity">
    <text evidence="2">Belongs to the transient receptor potential (TRP) ion channel family.</text>
</comment>
<feature type="transmembrane region" description="Helical" evidence="8">
    <location>
        <begin position="346"/>
        <end position="378"/>
    </location>
</feature>
<dbReference type="AlphaFoldDB" id="A0AAD6G4M9"/>
<accession>A0AAD6G4M9</accession>
<keyword evidence="6 8" id="KW-0472">Membrane</keyword>
<keyword evidence="3 8" id="KW-0812">Transmembrane</keyword>
<feature type="region of interest" description="Disordered" evidence="7">
    <location>
        <begin position="303"/>
        <end position="322"/>
    </location>
</feature>
<proteinExistence type="inferred from homology"/>
<dbReference type="InterPro" id="IPR040241">
    <property type="entry name" value="TRP_Flc/Pkd2-like"/>
</dbReference>
<feature type="transmembrane region" description="Helical" evidence="8">
    <location>
        <begin position="399"/>
        <end position="419"/>
    </location>
</feature>
<evidence type="ECO:0000256" key="4">
    <source>
        <dbReference type="ARBA" id="ARBA00022729"/>
    </source>
</evidence>
<reference evidence="11" key="1">
    <citation type="submission" date="2022-12" db="EMBL/GenBank/DDBJ databases">
        <authorList>
            <person name="Petersen C."/>
        </authorList>
    </citation>
    <scope>NUCLEOTIDE SEQUENCE</scope>
    <source>
        <strain evidence="11">IBT 16125</strain>
    </source>
</reference>
<dbReference type="RefSeq" id="XP_056768199.1">
    <property type="nucleotide sequence ID" value="XM_056907472.1"/>
</dbReference>
<feature type="transmembrane region" description="Helical" evidence="8">
    <location>
        <begin position="425"/>
        <end position="447"/>
    </location>
</feature>
<dbReference type="GO" id="GO:0016020">
    <property type="term" value="C:membrane"/>
    <property type="evidence" value="ECO:0007669"/>
    <property type="project" value="UniProtKB-SubCell"/>
</dbReference>
<dbReference type="GO" id="GO:0055085">
    <property type="term" value="P:transmembrane transport"/>
    <property type="evidence" value="ECO:0007669"/>
    <property type="project" value="TreeGrafter"/>
</dbReference>
<name>A0AAD6G4M9_9EURO</name>
<evidence type="ECO:0000256" key="9">
    <source>
        <dbReference type="SAM" id="SignalP"/>
    </source>
</evidence>
<dbReference type="InterPro" id="IPR010308">
    <property type="entry name" value="TRP_C"/>
</dbReference>
<sequence>MRTTIWALLGLGVVLPQALATDTLSTSGFNLCMQDSDIEVQKLDVSYTKSTKLVVFDVAGTNSKEQNVTATLTVTAYGTQVFAKTFNPCGSEIHVSELCPVPSGHFAASGEMNVPDEYASQIPSIAFSIPDLDGQAKLTLTSNGKDVACVESQLSNGKSASVKGVAWASAGIAAGALALSGLSALGSAGSTGAPSSSPSAGDVMGWFGSMAMNGMLSVNHPAVYKSFTKNFAWSTGLIPWSSMQNSIDAFRKATGGNTTHNSYIYLTGLSTASASNGNSSSKRGLDFVYHTASLLARSMEVSESSNNSSSSNSTSSSSSGLTDCGSLNFSTLKCYGEEVMIPSANIFMTVLLVFAIVVAVIVVGILLLKVILELWALYGNFPKKLSDFRDDYWGIMARTITNMILVLYSIWVLYCVYQLRNGDSWAARVLAAVTLAVFTALLAFFAWRIVYLARKYKKAEGDTTGLYENKETWRKYSLFYDSYKKDLWWLFIPVIVYALAKGCIIAGAEGHGMVQTIGQLVIECCMLGLLLWNRPYATKSSMGINMTIQIVRVLSVACVLVFVEELGLSQTTKTVTGIVLIVVQSGLTGVLAILIAINALIICIRENPHARKLREAENANKDLDDLTPLDARESLLIDHPPRRDFTQMSKFNFNAPYEPYRDHPLHRSNSNGSNDRLVYADYGVAHDRSHSQESRSSLEGRKPTAPGYGMAY</sequence>
<dbReference type="GO" id="GO:0009272">
    <property type="term" value="P:fungal-type cell wall biogenesis"/>
    <property type="evidence" value="ECO:0007669"/>
    <property type="project" value="TreeGrafter"/>
</dbReference>
<comment type="caution">
    <text evidence="11">The sequence shown here is derived from an EMBL/GenBank/DDBJ whole genome shotgun (WGS) entry which is preliminary data.</text>
</comment>